<reference evidence="2 3" key="1">
    <citation type="submission" date="2019-10" db="EMBL/GenBank/DDBJ databases">
        <title>Evaluation of single-gene subtyping targets for Pseudomonas.</title>
        <authorList>
            <person name="Reichler S.J."/>
            <person name="Orsi R.H."/>
            <person name="Wiedmann M."/>
            <person name="Martin N.H."/>
            <person name="Murphy S.I."/>
        </authorList>
    </citation>
    <scope>NUCLEOTIDE SEQUENCE [LARGE SCALE GENOMIC DNA]</scope>
    <source>
        <strain evidence="2 3">FSL R10-2107</strain>
    </source>
</reference>
<dbReference type="AlphaFoldDB" id="A0A7X2CIL7"/>
<sequence length="141" mass="15086">MLETSIRQIAVQAIAARASGSPVEAAGQILAGIAALDSPGKPFVIWPTNLPLAEQIKALESELERIRHITQSMADYRAMRDLHPQADSGAHLQPQDTQSHQEAFDMPAEEVASQPIPGEAKEEAALLSVQKPDRGASDASQ</sequence>
<evidence type="ECO:0000313" key="2">
    <source>
        <dbReference type="EMBL" id="MQU32136.1"/>
    </source>
</evidence>
<keyword evidence="3" id="KW-1185">Reference proteome</keyword>
<dbReference type="RefSeq" id="WP_153351355.1">
    <property type="nucleotide sequence ID" value="NZ_JBQQLO010000065.1"/>
</dbReference>
<dbReference type="Proteomes" id="UP000470186">
    <property type="component" value="Unassembled WGS sequence"/>
</dbReference>
<organism evidence="2 3">
    <name type="scientific">Pseudomonas helleri</name>
    <dbReference type="NCBI Taxonomy" id="1608996"/>
    <lineage>
        <taxon>Bacteria</taxon>
        <taxon>Pseudomonadati</taxon>
        <taxon>Pseudomonadota</taxon>
        <taxon>Gammaproteobacteria</taxon>
        <taxon>Pseudomonadales</taxon>
        <taxon>Pseudomonadaceae</taxon>
        <taxon>Pseudomonas</taxon>
    </lineage>
</organism>
<dbReference type="EMBL" id="WIVX01000050">
    <property type="protein sequence ID" value="MQU32136.1"/>
    <property type="molecule type" value="Genomic_DNA"/>
</dbReference>
<evidence type="ECO:0000313" key="3">
    <source>
        <dbReference type="Proteomes" id="UP000470186"/>
    </source>
</evidence>
<accession>A0A7X2CIL7</accession>
<name>A0A7X2CIL7_9PSED</name>
<proteinExistence type="predicted"/>
<feature type="compositionally biased region" description="Basic and acidic residues" evidence="1">
    <location>
        <begin position="131"/>
        <end position="141"/>
    </location>
</feature>
<gene>
    <name evidence="2" type="ORF">GHO30_12150</name>
</gene>
<comment type="caution">
    <text evidence="2">The sequence shown here is derived from an EMBL/GenBank/DDBJ whole genome shotgun (WGS) entry which is preliminary data.</text>
</comment>
<protein>
    <submittedName>
        <fullName evidence="2">Uncharacterized protein</fullName>
    </submittedName>
</protein>
<evidence type="ECO:0000256" key="1">
    <source>
        <dbReference type="SAM" id="MobiDB-lite"/>
    </source>
</evidence>
<feature type="region of interest" description="Disordered" evidence="1">
    <location>
        <begin position="80"/>
        <end position="141"/>
    </location>
</feature>